<dbReference type="EMBL" id="JAWDIO010000002">
    <property type="protein sequence ID" value="MDU0356110.1"/>
    <property type="molecule type" value="Genomic_DNA"/>
</dbReference>
<feature type="transmembrane region" description="Helical" evidence="5">
    <location>
        <begin position="376"/>
        <end position="394"/>
    </location>
</feature>
<comment type="subcellular location">
    <subcellularLocation>
        <location evidence="1">Membrane</location>
        <topology evidence="1">Multi-pass membrane protein</topology>
    </subcellularLocation>
</comment>
<evidence type="ECO:0000256" key="5">
    <source>
        <dbReference type="SAM" id="Phobius"/>
    </source>
</evidence>
<feature type="transmembrane region" description="Helical" evidence="5">
    <location>
        <begin position="279"/>
        <end position="300"/>
    </location>
</feature>
<keyword evidence="2 5" id="KW-0812">Transmembrane</keyword>
<keyword evidence="4 5" id="KW-0472">Membrane</keyword>
<dbReference type="InterPro" id="IPR002797">
    <property type="entry name" value="Polysacc_synth"/>
</dbReference>
<dbReference type="PANTHER" id="PTHR43424:SF1">
    <property type="entry name" value="LOCUS PUTATIVE PROTEIN 1-RELATED"/>
    <property type="match status" value="1"/>
</dbReference>
<evidence type="ECO:0000313" key="7">
    <source>
        <dbReference type="Proteomes" id="UP001247805"/>
    </source>
</evidence>
<protein>
    <submittedName>
        <fullName evidence="6">Oligosaccharide flippase family protein</fullName>
    </submittedName>
</protein>
<feature type="transmembrane region" description="Helical" evidence="5">
    <location>
        <begin position="133"/>
        <end position="152"/>
    </location>
</feature>
<sequence length="396" mass="44511">MKIFRSTSVYMLGEFIARALPFVLMPYLSRKLGAEGYGELALYQAWISLLIIIVSYAQDAAIIRYAYFYGRRSLDVLVGVGYFYSISVTVGLCLISLVLESEFMLIVSLCTATQTLVKIELTVRQANKKPNQYVVIQIVTSILSVLFTLIILENFHASAGGRMYALIISNAIVAIICVLGLRRKLFSYSVRQYKLAFVYLITFSTPLLANNLASFFKGQFDRVFIEDRFSLLELGEYAIGYQIASIVFIISFVIYRAVEPIYFSKLQSGLTLKFINQKVVTYGGLGLIPYGISLCIPSDIYEFLLGKDYPNVGIYVQPFILAFSINALYFVYSSYISYFGKTKILAMISVSSMILYLILLFVLSIFGLWALPYATVVSNVFLLFLAITTSKSIAHN</sequence>
<feature type="transmembrane region" description="Helical" evidence="5">
    <location>
        <begin position="239"/>
        <end position="258"/>
    </location>
</feature>
<evidence type="ECO:0000256" key="1">
    <source>
        <dbReference type="ARBA" id="ARBA00004141"/>
    </source>
</evidence>
<dbReference type="Pfam" id="PF01943">
    <property type="entry name" value="Polysacc_synt"/>
    <property type="match status" value="1"/>
</dbReference>
<dbReference type="RefSeq" id="WP_316027617.1">
    <property type="nucleotide sequence ID" value="NZ_JAWDIO010000002.1"/>
</dbReference>
<gene>
    <name evidence="6" type="ORF">RS130_21425</name>
</gene>
<proteinExistence type="predicted"/>
<accession>A0ABU3T1G1</accession>
<evidence type="ECO:0000256" key="4">
    <source>
        <dbReference type="ARBA" id="ARBA00023136"/>
    </source>
</evidence>
<feature type="transmembrane region" description="Helical" evidence="5">
    <location>
        <begin position="312"/>
        <end position="332"/>
    </location>
</feature>
<dbReference type="PANTHER" id="PTHR43424">
    <property type="entry name" value="LOCUS PUTATIVE PROTEIN 1-RELATED"/>
    <property type="match status" value="1"/>
</dbReference>
<feature type="transmembrane region" description="Helical" evidence="5">
    <location>
        <begin position="40"/>
        <end position="62"/>
    </location>
</feature>
<comment type="caution">
    <text evidence="6">The sequence shown here is derived from an EMBL/GenBank/DDBJ whole genome shotgun (WGS) entry which is preliminary data.</text>
</comment>
<dbReference type="InterPro" id="IPR052556">
    <property type="entry name" value="PolySynth_Transporter"/>
</dbReference>
<name>A0ABU3T1G1_9ALTE</name>
<feature type="transmembrane region" description="Helical" evidence="5">
    <location>
        <begin position="344"/>
        <end position="370"/>
    </location>
</feature>
<feature type="transmembrane region" description="Helical" evidence="5">
    <location>
        <begin position="74"/>
        <end position="97"/>
    </location>
</feature>
<evidence type="ECO:0000313" key="6">
    <source>
        <dbReference type="EMBL" id="MDU0356110.1"/>
    </source>
</evidence>
<feature type="transmembrane region" description="Helical" evidence="5">
    <location>
        <begin position="193"/>
        <end position="213"/>
    </location>
</feature>
<organism evidence="6 7">
    <name type="scientific">Paraglaciecola aquimarina</name>
    <dbReference type="NCBI Taxonomy" id="1235557"/>
    <lineage>
        <taxon>Bacteria</taxon>
        <taxon>Pseudomonadati</taxon>
        <taxon>Pseudomonadota</taxon>
        <taxon>Gammaproteobacteria</taxon>
        <taxon>Alteromonadales</taxon>
        <taxon>Alteromonadaceae</taxon>
        <taxon>Paraglaciecola</taxon>
    </lineage>
</organism>
<evidence type="ECO:0000256" key="3">
    <source>
        <dbReference type="ARBA" id="ARBA00022989"/>
    </source>
</evidence>
<feature type="transmembrane region" description="Helical" evidence="5">
    <location>
        <begin position="164"/>
        <end position="181"/>
    </location>
</feature>
<dbReference type="Proteomes" id="UP001247805">
    <property type="component" value="Unassembled WGS sequence"/>
</dbReference>
<keyword evidence="3 5" id="KW-1133">Transmembrane helix</keyword>
<keyword evidence="7" id="KW-1185">Reference proteome</keyword>
<evidence type="ECO:0000256" key="2">
    <source>
        <dbReference type="ARBA" id="ARBA00022692"/>
    </source>
</evidence>
<reference evidence="6 7" key="1">
    <citation type="submission" date="2023-10" db="EMBL/GenBank/DDBJ databases">
        <title>Glaciecola aquimarina strain GGW-M5 nov., isolated from a coastal seawater.</title>
        <authorList>
            <person name="Bayburt H."/>
            <person name="Kim J.M."/>
            <person name="Choi B.J."/>
            <person name="Jeon C.O."/>
        </authorList>
    </citation>
    <scope>NUCLEOTIDE SEQUENCE [LARGE SCALE GENOMIC DNA]</scope>
    <source>
        <strain evidence="6 7">KCTC 32108</strain>
    </source>
</reference>